<evidence type="ECO:0000256" key="2">
    <source>
        <dbReference type="ARBA" id="ARBA00022692"/>
    </source>
</evidence>
<gene>
    <name evidence="8" type="ORF">ABEB36_001635</name>
</gene>
<feature type="transmembrane region" description="Helical" evidence="6">
    <location>
        <begin position="69"/>
        <end position="92"/>
    </location>
</feature>
<dbReference type="CDD" id="cd15039">
    <property type="entry name" value="7tmB3_Methuselah-like"/>
    <property type="match status" value="1"/>
</dbReference>
<proteinExistence type="predicted"/>
<keyword evidence="3 6" id="KW-1133">Transmembrane helix</keyword>
<feature type="transmembrane region" description="Helical" evidence="6">
    <location>
        <begin position="39"/>
        <end position="57"/>
    </location>
</feature>
<dbReference type="InterPro" id="IPR000832">
    <property type="entry name" value="GPCR_2_secretin-like"/>
</dbReference>
<feature type="transmembrane region" description="Helical" evidence="6">
    <location>
        <begin position="215"/>
        <end position="235"/>
    </location>
</feature>
<evidence type="ECO:0000256" key="1">
    <source>
        <dbReference type="ARBA" id="ARBA00004141"/>
    </source>
</evidence>
<feature type="transmembrane region" description="Helical" evidence="6">
    <location>
        <begin position="247"/>
        <end position="268"/>
    </location>
</feature>
<dbReference type="AlphaFoldDB" id="A0ABD1FF77"/>
<feature type="domain" description="G-protein coupled receptors family 2 profile 2" evidence="7">
    <location>
        <begin position="2"/>
        <end position="270"/>
    </location>
</feature>
<dbReference type="Proteomes" id="UP001566132">
    <property type="component" value="Unassembled WGS sequence"/>
</dbReference>
<comment type="subcellular location">
    <subcellularLocation>
        <location evidence="1">Membrane</location>
        <topology evidence="1">Multi-pass membrane protein</topology>
    </subcellularLocation>
</comment>
<organism evidence="8 9">
    <name type="scientific">Hypothenemus hampei</name>
    <name type="common">Coffee berry borer</name>
    <dbReference type="NCBI Taxonomy" id="57062"/>
    <lineage>
        <taxon>Eukaryota</taxon>
        <taxon>Metazoa</taxon>
        <taxon>Ecdysozoa</taxon>
        <taxon>Arthropoda</taxon>
        <taxon>Hexapoda</taxon>
        <taxon>Insecta</taxon>
        <taxon>Pterygota</taxon>
        <taxon>Neoptera</taxon>
        <taxon>Endopterygota</taxon>
        <taxon>Coleoptera</taxon>
        <taxon>Polyphaga</taxon>
        <taxon>Cucujiformia</taxon>
        <taxon>Curculionidae</taxon>
        <taxon>Scolytinae</taxon>
        <taxon>Hypothenemus</taxon>
    </lineage>
</organism>
<accession>A0ABD1FF77</accession>
<evidence type="ECO:0000313" key="8">
    <source>
        <dbReference type="EMBL" id="KAL1517939.1"/>
    </source>
</evidence>
<feature type="transmembrane region" description="Helical" evidence="6">
    <location>
        <begin position="112"/>
        <end position="133"/>
    </location>
</feature>
<evidence type="ECO:0000256" key="3">
    <source>
        <dbReference type="ARBA" id="ARBA00022989"/>
    </source>
</evidence>
<dbReference type="EMBL" id="JBDJPC010000001">
    <property type="protein sequence ID" value="KAL1517939.1"/>
    <property type="molecule type" value="Genomic_DNA"/>
</dbReference>
<sequence length="341" mass="39935">MVNWVYSIGMIISMPFLLITFIVYLLLPDRNLHQKALMLYVLSLLISYILLVTVNLYKDLYGLVCESVGYMTVFFFMVSFFWMNVICFDIWYTFSGGRGFIGSKRTSEKKRFLFYCCYAFGVPICMAIITYLMSIKLPEKSPHNPNIGRNKCFLADGWPHLWYFHLEAGTLVVANMIFFILTALKIRQVKRETSMLQHSDSKRHNYEKDKQSFNLYVKLLFIMGVNWSTEVISWLVNWKTGNKIQYIWYATDFVNAVYGLLIFFIFVFKKKTWTLLQRRYYNFIGRPHLAQTVTSTTNTRSSHYYSTSNYSTAETAIPERNHATNGHPAQHPEEIALKATN</sequence>
<keyword evidence="4 6" id="KW-0472">Membrane</keyword>
<feature type="transmembrane region" description="Helical" evidence="6">
    <location>
        <begin position="162"/>
        <end position="184"/>
    </location>
</feature>
<dbReference type="PANTHER" id="PTHR47154:SF2">
    <property type="entry name" value="G-PROTEIN COUPLED RECEPTOR MTH-RELATED"/>
    <property type="match status" value="1"/>
</dbReference>
<evidence type="ECO:0000256" key="4">
    <source>
        <dbReference type="ARBA" id="ARBA00023136"/>
    </source>
</evidence>
<feature type="region of interest" description="Disordered" evidence="5">
    <location>
        <begin position="321"/>
        <end position="341"/>
    </location>
</feature>
<feature type="compositionally biased region" description="Basic and acidic residues" evidence="5">
    <location>
        <begin position="330"/>
        <end position="341"/>
    </location>
</feature>
<dbReference type="GO" id="GO:0016020">
    <property type="term" value="C:membrane"/>
    <property type="evidence" value="ECO:0007669"/>
    <property type="project" value="UniProtKB-SubCell"/>
</dbReference>
<evidence type="ECO:0000256" key="6">
    <source>
        <dbReference type="SAM" id="Phobius"/>
    </source>
</evidence>
<dbReference type="PANTHER" id="PTHR47154">
    <property type="entry name" value="G-PROTEIN COUPLED RECEPTOR MTH-RELATED"/>
    <property type="match status" value="1"/>
</dbReference>
<reference evidence="8 9" key="1">
    <citation type="submission" date="2024-05" db="EMBL/GenBank/DDBJ databases">
        <title>Genetic variation in Jamaican populations of the coffee berry borer (Hypothenemus hampei).</title>
        <authorList>
            <person name="Errbii M."/>
            <person name="Myrie A."/>
        </authorList>
    </citation>
    <scope>NUCLEOTIDE SEQUENCE [LARGE SCALE GENOMIC DNA]</scope>
    <source>
        <strain evidence="8">JA-Hopewell-2020-01-JO</strain>
        <tissue evidence="8">Whole body</tissue>
    </source>
</reference>
<evidence type="ECO:0000256" key="5">
    <source>
        <dbReference type="SAM" id="MobiDB-lite"/>
    </source>
</evidence>
<dbReference type="InterPro" id="IPR051384">
    <property type="entry name" value="Mth_GPCR"/>
</dbReference>
<dbReference type="Pfam" id="PF00002">
    <property type="entry name" value="7tm_2"/>
    <property type="match status" value="1"/>
</dbReference>
<protein>
    <recommendedName>
        <fullName evidence="7">G-protein coupled receptors family 2 profile 2 domain-containing protein</fullName>
    </recommendedName>
</protein>
<name>A0ABD1FF77_HYPHA</name>
<keyword evidence="2 6" id="KW-0812">Transmembrane</keyword>
<evidence type="ECO:0000259" key="7">
    <source>
        <dbReference type="PROSITE" id="PS50261"/>
    </source>
</evidence>
<dbReference type="InterPro" id="IPR017981">
    <property type="entry name" value="GPCR_2-like_7TM"/>
</dbReference>
<evidence type="ECO:0000313" key="9">
    <source>
        <dbReference type="Proteomes" id="UP001566132"/>
    </source>
</evidence>
<feature type="transmembrane region" description="Helical" evidence="6">
    <location>
        <begin position="6"/>
        <end position="27"/>
    </location>
</feature>
<keyword evidence="9" id="KW-1185">Reference proteome</keyword>
<dbReference type="Gene3D" id="1.20.1070.10">
    <property type="entry name" value="Rhodopsin 7-helix transmembrane proteins"/>
    <property type="match status" value="1"/>
</dbReference>
<dbReference type="PROSITE" id="PS50261">
    <property type="entry name" value="G_PROTEIN_RECEP_F2_4"/>
    <property type="match status" value="1"/>
</dbReference>
<comment type="caution">
    <text evidence="8">The sequence shown here is derived from an EMBL/GenBank/DDBJ whole genome shotgun (WGS) entry which is preliminary data.</text>
</comment>